<accession>A0ABT1NH23</accession>
<evidence type="ECO:0000259" key="3">
    <source>
        <dbReference type="PROSITE" id="PS51387"/>
    </source>
</evidence>
<dbReference type="Pfam" id="PF00941">
    <property type="entry name" value="FAD_binding_5"/>
    <property type="match status" value="1"/>
</dbReference>
<dbReference type="InterPro" id="IPR036318">
    <property type="entry name" value="FAD-bd_PCMH-like_sf"/>
</dbReference>
<comment type="caution">
    <text evidence="4">The sequence shown here is derived from an EMBL/GenBank/DDBJ whole genome shotgun (WGS) entry which is preliminary data.</text>
</comment>
<dbReference type="Pfam" id="PF03450">
    <property type="entry name" value="CO_deh_flav_C"/>
    <property type="match status" value="1"/>
</dbReference>
<dbReference type="SUPFAM" id="SSF56176">
    <property type="entry name" value="FAD-binding/transporter-associated domain-like"/>
    <property type="match status" value="1"/>
</dbReference>
<organism evidence="4 5">
    <name type="scientific">Lutispora saccharofermentans</name>
    <dbReference type="NCBI Taxonomy" id="3024236"/>
    <lineage>
        <taxon>Bacteria</taxon>
        <taxon>Bacillati</taxon>
        <taxon>Bacillota</taxon>
        <taxon>Clostridia</taxon>
        <taxon>Lutisporales</taxon>
        <taxon>Lutisporaceae</taxon>
        <taxon>Lutispora</taxon>
    </lineage>
</organism>
<reference evidence="4 5" key="1">
    <citation type="submission" date="2021-10" db="EMBL/GenBank/DDBJ databases">
        <title>Lutispora strain m25 sp. nov., a thermophilic, non-spore-forming bacterium isolated from a lab-scale methanogenic bioreactor digesting anaerobic sludge.</title>
        <authorList>
            <person name="El Houari A."/>
            <person name="Mcdonald J."/>
        </authorList>
    </citation>
    <scope>NUCLEOTIDE SEQUENCE [LARGE SCALE GENOMIC DNA]</scope>
    <source>
        <strain evidence="5">m25</strain>
    </source>
</reference>
<dbReference type="InterPro" id="IPR005107">
    <property type="entry name" value="CO_DH_flav_C"/>
</dbReference>
<dbReference type="PANTHER" id="PTHR42659">
    <property type="entry name" value="XANTHINE DEHYDROGENASE SUBUNIT C-RELATED"/>
    <property type="match status" value="1"/>
</dbReference>
<dbReference type="Proteomes" id="UP001651880">
    <property type="component" value="Unassembled WGS sequence"/>
</dbReference>
<keyword evidence="2" id="KW-0560">Oxidoreductase</keyword>
<dbReference type="EMBL" id="JAJEKE010000006">
    <property type="protein sequence ID" value="MCQ1529611.1"/>
    <property type="molecule type" value="Genomic_DNA"/>
</dbReference>
<dbReference type="RefSeq" id="WP_255227125.1">
    <property type="nucleotide sequence ID" value="NZ_JAJEKE010000006.1"/>
</dbReference>
<dbReference type="InterPro" id="IPR016167">
    <property type="entry name" value="FAD-bd_PCMH_sub1"/>
</dbReference>
<evidence type="ECO:0000256" key="2">
    <source>
        <dbReference type="ARBA" id="ARBA00023002"/>
    </source>
</evidence>
<dbReference type="SUPFAM" id="SSF55447">
    <property type="entry name" value="CO dehydrogenase flavoprotein C-terminal domain-like"/>
    <property type="match status" value="1"/>
</dbReference>
<keyword evidence="5" id="KW-1185">Reference proteome</keyword>
<evidence type="ECO:0000313" key="4">
    <source>
        <dbReference type="EMBL" id="MCQ1529611.1"/>
    </source>
</evidence>
<protein>
    <submittedName>
        <fullName evidence="4">Xanthine dehydrogenase family protein subunit M</fullName>
    </submittedName>
</protein>
<dbReference type="InterPro" id="IPR036683">
    <property type="entry name" value="CO_DH_flav_C_dom_sf"/>
</dbReference>
<evidence type="ECO:0000313" key="5">
    <source>
        <dbReference type="Proteomes" id="UP001651880"/>
    </source>
</evidence>
<dbReference type="InterPro" id="IPR002346">
    <property type="entry name" value="Mopterin_DH_FAD-bd"/>
</dbReference>
<name>A0ABT1NH23_9FIRM</name>
<sequence>MKVDRYLIPKNVEEAIDYLCRYSGKAKVIAGGTDLMLWIKEGKVQANALIDITEIDELRHIEFTESEMIIGAAVTHAEIASNENIKKCFPCLSDGCRYVGSPQIRNIGTVGGNIVSAQPAADSAIPLIALGAVCEILTEDGLRKDPLEELYAGVGKSKIDSTREILIRIIVPRPDSRYGTSLTRFAPREALALPIANTAVKLEIEDNIIKDIRIAMAPVATTPLRPKKAEQYLLGRDIQTPEIFKEAAKIAAGEANPRDSLLRGSSKYRKALAEDLVNNALGNAAKNILKNMEVL</sequence>
<dbReference type="InterPro" id="IPR051312">
    <property type="entry name" value="Diverse_Substr_Oxidored"/>
</dbReference>
<dbReference type="PANTHER" id="PTHR42659:SF9">
    <property type="entry name" value="XANTHINE DEHYDROGENASE FAD-BINDING SUBUNIT XDHB-RELATED"/>
    <property type="match status" value="1"/>
</dbReference>
<proteinExistence type="predicted"/>
<dbReference type="InterPro" id="IPR016166">
    <property type="entry name" value="FAD-bd_PCMH"/>
</dbReference>
<feature type="domain" description="FAD-binding PCMH-type" evidence="3">
    <location>
        <begin position="1"/>
        <end position="176"/>
    </location>
</feature>
<dbReference type="SMART" id="SM01092">
    <property type="entry name" value="CO_deh_flav_C"/>
    <property type="match status" value="1"/>
</dbReference>
<keyword evidence="1" id="KW-0285">Flavoprotein</keyword>
<evidence type="ECO:0000256" key="1">
    <source>
        <dbReference type="ARBA" id="ARBA00022630"/>
    </source>
</evidence>
<gene>
    <name evidence="4" type="ORF">LJD61_08600</name>
</gene>
<dbReference type="Gene3D" id="3.30.390.50">
    <property type="entry name" value="CO dehydrogenase flavoprotein, C-terminal domain"/>
    <property type="match status" value="1"/>
</dbReference>
<dbReference type="Gene3D" id="3.30.43.10">
    <property type="entry name" value="Uridine Diphospho-n-acetylenolpyruvylglucosamine Reductase, domain 2"/>
    <property type="match status" value="1"/>
</dbReference>
<dbReference type="Gene3D" id="3.30.465.10">
    <property type="match status" value="1"/>
</dbReference>
<dbReference type="InterPro" id="IPR016169">
    <property type="entry name" value="FAD-bd_PCMH_sub2"/>
</dbReference>
<dbReference type="PROSITE" id="PS51387">
    <property type="entry name" value="FAD_PCMH"/>
    <property type="match status" value="1"/>
</dbReference>